<protein>
    <submittedName>
        <fullName evidence="2">Uncharacterized protein</fullName>
    </submittedName>
</protein>
<evidence type="ECO:0000313" key="3">
    <source>
        <dbReference type="Proteomes" id="UP000642748"/>
    </source>
</evidence>
<dbReference type="EMBL" id="BONZ01000042">
    <property type="protein sequence ID" value="GIH16355.1"/>
    <property type="molecule type" value="Genomic_DNA"/>
</dbReference>
<organism evidence="2 3">
    <name type="scientific">Rugosimonospora africana</name>
    <dbReference type="NCBI Taxonomy" id="556532"/>
    <lineage>
        <taxon>Bacteria</taxon>
        <taxon>Bacillati</taxon>
        <taxon>Actinomycetota</taxon>
        <taxon>Actinomycetes</taxon>
        <taxon>Micromonosporales</taxon>
        <taxon>Micromonosporaceae</taxon>
        <taxon>Rugosimonospora</taxon>
    </lineage>
</organism>
<name>A0A8J3QV36_9ACTN</name>
<evidence type="ECO:0000313" key="2">
    <source>
        <dbReference type="EMBL" id="GIH16355.1"/>
    </source>
</evidence>
<feature type="region of interest" description="Disordered" evidence="1">
    <location>
        <begin position="36"/>
        <end position="57"/>
    </location>
</feature>
<comment type="caution">
    <text evidence="2">The sequence shown here is derived from an EMBL/GenBank/DDBJ whole genome shotgun (WGS) entry which is preliminary data.</text>
</comment>
<dbReference type="Proteomes" id="UP000642748">
    <property type="component" value="Unassembled WGS sequence"/>
</dbReference>
<keyword evidence="3" id="KW-1185">Reference proteome</keyword>
<accession>A0A8J3QV36</accession>
<proteinExistence type="predicted"/>
<gene>
    <name evidence="2" type="ORF">Raf01_45270</name>
</gene>
<dbReference type="AlphaFoldDB" id="A0A8J3QV36"/>
<sequence length="165" mass="17125">MSSVRKAAHDVGADDADCNRVAPQCRESLAKFVSRTQVRGGPQVPRRRRELGAEADQKSADTANVLALITNAHAGECRSSSKAPATTDAAPMADRVAVAAGRSAAVRIRDVVAATHGGYTTEATVEAAASTDARNTGRSAIATAARSIMIAARITSEAIIGRRRS</sequence>
<evidence type="ECO:0000256" key="1">
    <source>
        <dbReference type="SAM" id="MobiDB-lite"/>
    </source>
</evidence>
<reference evidence="2" key="1">
    <citation type="submission" date="2021-01" db="EMBL/GenBank/DDBJ databases">
        <title>Whole genome shotgun sequence of Rugosimonospora africana NBRC 104875.</title>
        <authorList>
            <person name="Komaki H."/>
            <person name="Tamura T."/>
        </authorList>
    </citation>
    <scope>NUCLEOTIDE SEQUENCE</scope>
    <source>
        <strain evidence="2">NBRC 104875</strain>
    </source>
</reference>